<keyword evidence="2" id="KW-0560">Oxidoreductase</keyword>
<dbReference type="Pfam" id="PF01565">
    <property type="entry name" value="FAD_binding_4"/>
    <property type="match status" value="1"/>
</dbReference>
<reference evidence="7 8" key="1">
    <citation type="journal article" date="2018" name="BMC Genomics">
        <title>Genomic evidence for intraspecific hybridization in a clonal and extremely halotolerant yeast.</title>
        <authorList>
            <person name="Gostincar C."/>
            <person name="Stajich J.E."/>
            <person name="Zupancic J."/>
            <person name="Zalar P."/>
            <person name="Gunde-Cimerman N."/>
        </authorList>
    </citation>
    <scope>NUCLEOTIDE SEQUENCE [LARGE SCALE GENOMIC DNA]</scope>
    <source>
        <strain evidence="7 8">EXF-2682</strain>
    </source>
</reference>
<dbReference type="GO" id="GO:0008270">
    <property type="term" value="F:zinc ion binding"/>
    <property type="evidence" value="ECO:0007669"/>
    <property type="project" value="InterPro"/>
</dbReference>
<dbReference type="InterPro" id="IPR021858">
    <property type="entry name" value="Fun_TF"/>
</dbReference>
<dbReference type="PROSITE" id="PS50048">
    <property type="entry name" value="ZN2_CY6_FUNGAL_2"/>
    <property type="match status" value="1"/>
</dbReference>
<dbReference type="OrthoDB" id="4158087at2759"/>
<dbReference type="PROSITE" id="PS51387">
    <property type="entry name" value="FAD_PCMH"/>
    <property type="match status" value="1"/>
</dbReference>
<feature type="domain" description="FAD-binding PCMH-type" evidence="6">
    <location>
        <begin position="215"/>
        <end position="394"/>
    </location>
</feature>
<feature type="domain" description="Zn(2)-C6 fungal-type" evidence="5">
    <location>
        <begin position="725"/>
        <end position="758"/>
    </location>
</feature>
<dbReference type="Pfam" id="PF08031">
    <property type="entry name" value="BBE"/>
    <property type="match status" value="1"/>
</dbReference>
<evidence type="ECO:0000256" key="1">
    <source>
        <dbReference type="ARBA" id="ARBA00005466"/>
    </source>
</evidence>
<dbReference type="GO" id="GO:0071949">
    <property type="term" value="F:FAD binding"/>
    <property type="evidence" value="ECO:0007669"/>
    <property type="project" value="InterPro"/>
</dbReference>
<dbReference type="GO" id="GO:0016491">
    <property type="term" value="F:oxidoreductase activity"/>
    <property type="evidence" value="ECO:0007669"/>
    <property type="project" value="UniProtKB-KW"/>
</dbReference>
<keyword evidence="3" id="KW-0539">Nucleus</keyword>
<dbReference type="InterPro" id="IPR016169">
    <property type="entry name" value="FAD-bd_PCMH_sub2"/>
</dbReference>
<dbReference type="InterPro" id="IPR016166">
    <property type="entry name" value="FAD-bd_PCMH"/>
</dbReference>
<dbReference type="PANTHER" id="PTHR13878:SF91">
    <property type="entry name" value="FAD BINDING DOMAIN PROTEIN (AFU_ORTHOLOGUE AFUA_6G12070)-RELATED"/>
    <property type="match status" value="1"/>
</dbReference>
<comment type="caution">
    <text evidence="7">The sequence shown here is derived from an EMBL/GenBank/DDBJ whole genome shotgun (WGS) entry which is preliminary data.</text>
</comment>
<dbReference type="EMBL" id="QWIP01000133">
    <property type="protein sequence ID" value="RMY71908.1"/>
    <property type="molecule type" value="Genomic_DNA"/>
</dbReference>
<evidence type="ECO:0000256" key="2">
    <source>
        <dbReference type="ARBA" id="ARBA00023002"/>
    </source>
</evidence>
<dbReference type="Gene3D" id="4.10.240.10">
    <property type="entry name" value="Zn(2)-C6 fungal-type DNA-binding domain"/>
    <property type="match status" value="1"/>
</dbReference>
<dbReference type="InterPro" id="IPR012951">
    <property type="entry name" value="BBE"/>
</dbReference>
<evidence type="ECO:0000313" key="7">
    <source>
        <dbReference type="EMBL" id="RMY71908.1"/>
    </source>
</evidence>
<sequence length="1199" mass="133116">MRLATVPFCLASLATARFTPHSTSETVHLEKLDTRQAHNLGTLEQNADGSMPPFNYEKLHLTSAEVRALQKKLSRTFGRKWSHYWNLFSFSPIDVTQDHNSPVDYTLAGPDNCKPFPGDAAWPSFWEWQALNLVTSGALIKPVPQAHVCYSNNTGSVDETACETVSENWHGQYWQNSQDDPIEMLSPLYQGMSCQPPSEFNSTVGAFDNEGLCTQGGYPSYVVDVRTVAQMQLAINFARNKGIRLVVKNTGHDFSGKSGGAGSLSLWTHHLKETAFVKHYKSANYSGPAFKAGAGIQGFEIYKAISSYGLTTLGGECPTVSPTGGWIMGGGHAPASGIWGMGADHALAFEVVTADGRLVTASNDHNPDLFWALRGGGGLTFGVVSSVLFRVHEDVPVISASWTFGTSANVTKEAVYAGLKSWFAFFPRGADNEIYAYFNIFNVAGSVTLTMAPFFAMNKTLTQAQEILQPWLDDVKSLGVPVEPEWQSFDGFYPAYNGSFPVEDVINSGVVTASRLFPRENFMNGTQLFEDTFDSITDNLDAGMAVIGYNMAPTLERGGYQNTSVSQAWRDSIGYMITGVVTNMSMPADYLVEQRRNFTNGPMQRWRELTPGSGAYLNEADRMEPNFQYSFWGTKYPSLLRVKQHYDPFNLFYATTGVASEFFEVRSIDNNPDENGRLCVNPDPKLYYPESSSSSTGDTMNEMEFWAAVPEQPIPRRAHKKSRAGCRACKARKVKCDERRPLCLNCERHFTNISACDYDEKEATLRPKCSAASRQVGIAFSESSGLSNKPNATYSQIPQAVAPGRLDPFDARSESQAPDYTVDSLMHHYLHNFAARCFPFYATRQLVTMWWHFVRADKLLFHVMLLVSGLDQDALRRSGQSIETRQMQDRCLNLLSTHIRDPIASTTDHTLVAIASLAAVEHGRADMRALHSHLAGLKNLIKMRGGLEAIRSTNPLAANVIYWYTVVSMGEPQLLDISFGDFNRPLHWQSSDRHAKVLTHNAAWTDLRDYGVDTEVTLLLSKVQGYSIGFMAALDHGSSKEALQLLSRVCSIVDELLQQQTTRGSDLREPGLAQSCRIASCLHLFTPMSGYFPDPTLMLHALVRDLKASLTRLLHAKSSHAHLLLWLLAVGGVTAHSMPERSWFVGHLSVIVTDLNIRTWEDMRGHLVALALHDKFCDINSFALWQEVEQKLDMTTQGP</sequence>
<dbReference type="Gene3D" id="3.30.465.10">
    <property type="match status" value="2"/>
</dbReference>
<feature type="signal peptide" evidence="4">
    <location>
        <begin position="1"/>
        <end position="16"/>
    </location>
</feature>
<evidence type="ECO:0008006" key="9">
    <source>
        <dbReference type="Google" id="ProtNLM"/>
    </source>
</evidence>
<evidence type="ECO:0000259" key="6">
    <source>
        <dbReference type="PROSITE" id="PS51387"/>
    </source>
</evidence>
<evidence type="ECO:0000313" key="8">
    <source>
        <dbReference type="Proteomes" id="UP000269276"/>
    </source>
</evidence>
<evidence type="ECO:0000256" key="3">
    <source>
        <dbReference type="ARBA" id="ARBA00023242"/>
    </source>
</evidence>
<dbReference type="PANTHER" id="PTHR13878">
    <property type="entry name" value="GULONOLACTONE OXIDASE"/>
    <property type="match status" value="1"/>
</dbReference>
<dbReference type="SUPFAM" id="SSF56176">
    <property type="entry name" value="FAD-binding/transporter-associated domain-like"/>
    <property type="match status" value="1"/>
</dbReference>
<dbReference type="Pfam" id="PF11951">
    <property type="entry name" value="Fungal_trans_2"/>
    <property type="match status" value="1"/>
</dbReference>
<dbReference type="InterPro" id="IPR050432">
    <property type="entry name" value="FAD-linked_Oxidoreductases_BP"/>
</dbReference>
<evidence type="ECO:0000259" key="5">
    <source>
        <dbReference type="PROSITE" id="PS50048"/>
    </source>
</evidence>
<feature type="chain" id="PRO_5018033696" description="Zn(2)-C6 fungal-type domain-containing protein" evidence="4">
    <location>
        <begin position="17"/>
        <end position="1199"/>
    </location>
</feature>
<proteinExistence type="inferred from homology"/>
<dbReference type="InterPro" id="IPR001138">
    <property type="entry name" value="Zn2Cys6_DnaBD"/>
</dbReference>
<dbReference type="InterPro" id="IPR036318">
    <property type="entry name" value="FAD-bd_PCMH-like_sf"/>
</dbReference>
<dbReference type="CDD" id="cd00067">
    <property type="entry name" value="GAL4"/>
    <property type="match status" value="1"/>
</dbReference>
<dbReference type="SUPFAM" id="SSF57701">
    <property type="entry name" value="Zn2/Cys6 DNA-binding domain"/>
    <property type="match status" value="1"/>
</dbReference>
<comment type="similarity">
    <text evidence="1">Belongs to the oxygen-dependent FAD-linked oxidoreductase family.</text>
</comment>
<dbReference type="InterPro" id="IPR036864">
    <property type="entry name" value="Zn2-C6_fun-type_DNA-bd_sf"/>
</dbReference>
<accession>A0A3M7E5P2</accession>
<dbReference type="InterPro" id="IPR006094">
    <property type="entry name" value="Oxid_FAD_bind_N"/>
</dbReference>
<name>A0A3M7E5P2_HORWE</name>
<dbReference type="Proteomes" id="UP000269276">
    <property type="component" value="Unassembled WGS sequence"/>
</dbReference>
<dbReference type="SMART" id="SM00066">
    <property type="entry name" value="GAL4"/>
    <property type="match status" value="1"/>
</dbReference>
<gene>
    <name evidence="7" type="ORF">D0863_04841</name>
</gene>
<protein>
    <recommendedName>
        <fullName evidence="9">Zn(2)-C6 fungal-type domain-containing protein</fullName>
    </recommendedName>
</protein>
<dbReference type="VEuPathDB" id="FungiDB:BTJ68_02140"/>
<organism evidence="7 8">
    <name type="scientific">Hortaea werneckii</name>
    <name type="common">Black yeast</name>
    <name type="synonym">Cladosporium werneckii</name>
    <dbReference type="NCBI Taxonomy" id="91943"/>
    <lineage>
        <taxon>Eukaryota</taxon>
        <taxon>Fungi</taxon>
        <taxon>Dikarya</taxon>
        <taxon>Ascomycota</taxon>
        <taxon>Pezizomycotina</taxon>
        <taxon>Dothideomycetes</taxon>
        <taxon>Dothideomycetidae</taxon>
        <taxon>Mycosphaerellales</taxon>
        <taxon>Teratosphaeriaceae</taxon>
        <taxon>Hortaea</taxon>
    </lineage>
</organism>
<dbReference type="AlphaFoldDB" id="A0A3M7E5P2"/>
<keyword evidence="4" id="KW-0732">Signal</keyword>
<dbReference type="GO" id="GO:0000981">
    <property type="term" value="F:DNA-binding transcription factor activity, RNA polymerase II-specific"/>
    <property type="evidence" value="ECO:0007669"/>
    <property type="project" value="InterPro"/>
</dbReference>
<dbReference type="Pfam" id="PF00172">
    <property type="entry name" value="Zn_clus"/>
    <property type="match status" value="1"/>
</dbReference>
<evidence type="ECO:0000256" key="4">
    <source>
        <dbReference type="SAM" id="SignalP"/>
    </source>
</evidence>